<gene>
    <name evidence="1" type="ORF">FCS21_11860</name>
</gene>
<dbReference type="Proteomes" id="UP000307702">
    <property type="component" value="Unassembled WGS sequence"/>
</dbReference>
<protein>
    <submittedName>
        <fullName evidence="1">Uncharacterized protein</fullName>
    </submittedName>
</protein>
<evidence type="ECO:0000313" key="2">
    <source>
        <dbReference type="Proteomes" id="UP000307702"/>
    </source>
</evidence>
<dbReference type="AlphaFoldDB" id="A0A8H2JKK0"/>
<comment type="caution">
    <text evidence="1">The sequence shown here is derived from an EMBL/GenBank/DDBJ whole genome shotgun (WGS) entry which is preliminary data.</text>
</comment>
<proteinExistence type="predicted"/>
<keyword evidence="2" id="KW-1185">Reference proteome</keyword>
<accession>A0A8H2JKK0</accession>
<dbReference type="OrthoDB" id="9972567at2"/>
<organism evidence="1 2">
    <name type="scientific">Colwellia ponticola</name>
    <dbReference type="NCBI Taxonomy" id="2304625"/>
    <lineage>
        <taxon>Bacteria</taxon>
        <taxon>Pseudomonadati</taxon>
        <taxon>Pseudomonadota</taxon>
        <taxon>Gammaproteobacteria</taxon>
        <taxon>Alteromonadales</taxon>
        <taxon>Colwelliaceae</taxon>
        <taxon>Colwellia</taxon>
    </lineage>
</organism>
<evidence type="ECO:0000313" key="1">
    <source>
        <dbReference type="EMBL" id="TMM43884.1"/>
    </source>
</evidence>
<dbReference type="EMBL" id="SZVP01000012">
    <property type="protein sequence ID" value="TMM43884.1"/>
    <property type="molecule type" value="Genomic_DNA"/>
</dbReference>
<reference evidence="1 2" key="1">
    <citation type="submission" date="2019-05" db="EMBL/GenBank/DDBJ databases">
        <title>Colwellia ponticola sp. nov., isolated from seawater.</title>
        <authorList>
            <person name="Yoon J.-H."/>
        </authorList>
    </citation>
    <scope>NUCLEOTIDE SEQUENCE [LARGE SCALE GENOMIC DNA]</scope>
    <source>
        <strain evidence="1 2">OISW-25</strain>
    </source>
</reference>
<name>A0A8H2JKK0_9GAMM</name>
<sequence>MNNNSNHSLVKERLVVAILIVKLLKVTGEFLPVAIELINMAIYYSSKQVRWLICPLPPLGFINLKLSQGRGCIFHQQQLESLESE</sequence>